<dbReference type="PIRSF" id="PIRSF037759">
    <property type="entry name" value="Histone_Asf1"/>
    <property type="match status" value="1"/>
</dbReference>
<evidence type="ECO:0000256" key="4">
    <source>
        <dbReference type="ARBA" id="ARBA00023163"/>
    </source>
</evidence>
<comment type="similarity">
    <text evidence="2 7">Belongs to the ASF1 family.</text>
</comment>
<dbReference type="Gene3D" id="2.60.40.1490">
    <property type="entry name" value="Histone chaperone ASF1-like"/>
    <property type="match status" value="1"/>
</dbReference>
<keyword evidence="4" id="KW-0804">Transcription</keyword>
<organism evidence="9 10">
    <name type="scientific">Coemansia interrupta</name>
    <dbReference type="NCBI Taxonomy" id="1126814"/>
    <lineage>
        <taxon>Eukaryota</taxon>
        <taxon>Fungi</taxon>
        <taxon>Fungi incertae sedis</taxon>
        <taxon>Zoopagomycota</taxon>
        <taxon>Kickxellomycotina</taxon>
        <taxon>Kickxellomycetes</taxon>
        <taxon>Kickxellales</taxon>
        <taxon>Kickxellaceae</taxon>
        <taxon>Coemansia</taxon>
    </lineage>
</organism>
<dbReference type="OrthoDB" id="29755at2759"/>
<name>A0A9W8LMR9_9FUNG</name>
<evidence type="ECO:0000256" key="5">
    <source>
        <dbReference type="ARBA" id="ARBA00023186"/>
    </source>
</evidence>
<reference evidence="9" key="1">
    <citation type="submission" date="2022-07" db="EMBL/GenBank/DDBJ databases">
        <title>Phylogenomic reconstructions and comparative analyses of Kickxellomycotina fungi.</title>
        <authorList>
            <person name="Reynolds N.K."/>
            <person name="Stajich J.E."/>
            <person name="Barry K."/>
            <person name="Grigoriev I.V."/>
            <person name="Crous P."/>
            <person name="Smith M.E."/>
        </authorList>
    </citation>
    <scope>NUCLEOTIDE SEQUENCE</scope>
    <source>
        <strain evidence="9">BCRC 34489</strain>
    </source>
</reference>
<evidence type="ECO:0000256" key="1">
    <source>
        <dbReference type="ARBA" id="ARBA00004123"/>
    </source>
</evidence>
<dbReference type="AlphaFoldDB" id="A0A9W8LMR9"/>
<keyword evidence="10" id="KW-1185">Reference proteome</keyword>
<accession>A0A9W8LMR9</accession>
<evidence type="ECO:0000256" key="6">
    <source>
        <dbReference type="ARBA" id="ARBA00023242"/>
    </source>
</evidence>
<comment type="caution">
    <text evidence="9">The sequence shown here is derived from an EMBL/GenBank/DDBJ whole genome shotgun (WGS) entry which is preliminary data.</text>
</comment>
<keyword evidence="6" id="KW-0539">Nucleus</keyword>
<evidence type="ECO:0000256" key="8">
    <source>
        <dbReference type="SAM" id="MobiDB-lite"/>
    </source>
</evidence>
<dbReference type="GO" id="GO:0006334">
    <property type="term" value="P:nucleosome assembly"/>
    <property type="evidence" value="ECO:0007669"/>
    <property type="project" value="InterPro"/>
</dbReference>
<dbReference type="GO" id="GO:0006337">
    <property type="term" value="P:nucleosome disassembly"/>
    <property type="evidence" value="ECO:0007669"/>
    <property type="project" value="InterPro"/>
</dbReference>
<dbReference type="PANTHER" id="PTHR12040">
    <property type="entry name" value="ANTI-SILENCING PROTEIN 1"/>
    <property type="match status" value="1"/>
</dbReference>
<evidence type="ECO:0000256" key="2">
    <source>
        <dbReference type="ARBA" id="ARBA00006051"/>
    </source>
</evidence>
<dbReference type="InterPro" id="IPR006818">
    <property type="entry name" value="ASF1-like"/>
</dbReference>
<dbReference type="GO" id="GO:0042393">
    <property type="term" value="F:histone binding"/>
    <property type="evidence" value="ECO:0007669"/>
    <property type="project" value="InterPro"/>
</dbReference>
<dbReference type="InterPro" id="IPR036747">
    <property type="entry name" value="ASF1-like_sf"/>
</dbReference>
<feature type="compositionally biased region" description="Acidic residues" evidence="8">
    <location>
        <begin position="170"/>
        <end position="181"/>
    </location>
</feature>
<comment type="subunit">
    <text evidence="7">Interacts with histone H3.</text>
</comment>
<dbReference type="EMBL" id="JANBUM010000043">
    <property type="protein sequence ID" value="KAJ2786801.1"/>
    <property type="molecule type" value="Genomic_DNA"/>
</dbReference>
<sequence>MSVVQITNVNILVPESHFLAPYKFEITFECLSPLEDDLEFKLIYVSSPKNKKLDQELDSLLVGPVPVGVNKFVFEADAPKIDKIPKEDVIGVTVILLSCSYKDKEFVRIGYYVDNMYNTEELQANPPEVPLLDKIFRRILTDKPRVTRFPINWEDPHKVEEPPVQKVDGDMDEEMEDDTAEKDEIANASEDDEEGEDSDDDDEDEDEDVNAEIDLAMMEEQDEGVDESDEENGVDEDGDEDMATDDMPNSSSGFVGSAVPQAVVSGSGMEVE</sequence>
<dbReference type="GO" id="GO:0006335">
    <property type="term" value="P:DNA replication-dependent chromatin assembly"/>
    <property type="evidence" value="ECO:0007669"/>
    <property type="project" value="TreeGrafter"/>
</dbReference>
<dbReference type="InterPro" id="IPR017282">
    <property type="entry name" value="Hist_deposition_Asf1"/>
</dbReference>
<dbReference type="PANTHER" id="PTHR12040:SF0">
    <property type="entry name" value="HISTONE CHAPERONE ASF1"/>
    <property type="match status" value="1"/>
</dbReference>
<dbReference type="GO" id="GO:0005634">
    <property type="term" value="C:nucleus"/>
    <property type="evidence" value="ECO:0007669"/>
    <property type="project" value="UniProtKB-SubCell"/>
</dbReference>
<comment type="subcellular location">
    <subcellularLocation>
        <location evidence="1 7">Nucleus</location>
    </subcellularLocation>
</comment>
<comment type="function">
    <text evidence="7">Histone chaperone that facilitates histone deposition and histone exchange and removal during nucleosome assembly and disassembly.</text>
</comment>
<dbReference type="Pfam" id="PF04729">
    <property type="entry name" value="ASF1_hist_chap"/>
    <property type="match status" value="1"/>
</dbReference>
<keyword evidence="5" id="KW-0143">Chaperone</keyword>
<feature type="compositionally biased region" description="Basic and acidic residues" evidence="8">
    <location>
        <begin position="154"/>
        <end position="169"/>
    </location>
</feature>
<proteinExistence type="inferred from homology"/>
<evidence type="ECO:0000256" key="7">
    <source>
        <dbReference type="PIRNR" id="PIRNR037759"/>
    </source>
</evidence>
<dbReference type="SUPFAM" id="SSF101546">
    <property type="entry name" value="ASF1-like"/>
    <property type="match status" value="1"/>
</dbReference>
<dbReference type="Proteomes" id="UP001140172">
    <property type="component" value="Unassembled WGS sequence"/>
</dbReference>
<feature type="region of interest" description="Disordered" evidence="8">
    <location>
        <begin position="154"/>
        <end position="272"/>
    </location>
</feature>
<gene>
    <name evidence="9" type="primary">ASF1</name>
    <name evidence="9" type="ORF">GGI15_001212</name>
</gene>
<evidence type="ECO:0000256" key="3">
    <source>
        <dbReference type="ARBA" id="ARBA00023015"/>
    </source>
</evidence>
<feature type="compositionally biased region" description="Acidic residues" evidence="8">
    <location>
        <begin position="189"/>
        <end position="244"/>
    </location>
</feature>
<evidence type="ECO:0000313" key="10">
    <source>
        <dbReference type="Proteomes" id="UP001140172"/>
    </source>
</evidence>
<evidence type="ECO:0000313" key="9">
    <source>
        <dbReference type="EMBL" id="KAJ2786801.1"/>
    </source>
</evidence>
<keyword evidence="3" id="KW-0805">Transcription regulation</keyword>
<dbReference type="GO" id="GO:0000785">
    <property type="term" value="C:chromatin"/>
    <property type="evidence" value="ECO:0007669"/>
    <property type="project" value="TreeGrafter"/>
</dbReference>
<protein>
    <recommendedName>
        <fullName evidence="7">Histone chaperone</fullName>
    </recommendedName>
</protein>